<protein>
    <submittedName>
        <fullName evidence="1">Uncharacterized protein</fullName>
    </submittedName>
</protein>
<evidence type="ECO:0000313" key="1">
    <source>
        <dbReference type="EMBL" id="KAF7807253.1"/>
    </source>
</evidence>
<name>A0A834SQK9_9FABA</name>
<dbReference type="EMBL" id="JAAIUW010000012">
    <property type="protein sequence ID" value="KAF7807253.1"/>
    <property type="molecule type" value="Genomic_DNA"/>
</dbReference>
<sequence length="60" mass="6874">MTMQLKTDKNYPRITSQLSRAKVNLFENSHLKGSFTPRCSIAKVYIKNATPSKDMTRRGL</sequence>
<reference evidence="1" key="1">
    <citation type="submission" date="2020-09" db="EMBL/GenBank/DDBJ databases">
        <title>Genome-Enabled Discovery of Anthraquinone Biosynthesis in Senna tora.</title>
        <authorList>
            <person name="Kang S.-H."/>
            <person name="Pandey R.P."/>
            <person name="Lee C.-M."/>
            <person name="Sim J.-S."/>
            <person name="Jeong J.-T."/>
            <person name="Choi B.-S."/>
            <person name="Jung M."/>
            <person name="Ginzburg D."/>
            <person name="Zhao K."/>
            <person name="Won S.Y."/>
            <person name="Oh T.-J."/>
            <person name="Yu Y."/>
            <person name="Kim N.-H."/>
            <person name="Lee O.R."/>
            <person name="Lee T.-H."/>
            <person name="Bashyal P."/>
            <person name="Kim T.-S."/>
            <person name="Lee W.-H."/>
            <person name="Kawkins C."/>
            <person name="Kim C.-K."/>
            <person name="Kim J.S."/>
            <person name="Ahn B.O."/>
            <person name="Rhee S.Y."/>
            <person name="Sohng J.K."/>
        </authorList>
    </citation>
    <scope>NUCLEOTIDE SEQUENCE</scope>
    <source>
        <tissue evidence="1">Leaf</tissue>
    </source>
</reference>
<dbReference type="Proteomes" id="UP000634136">
    <property type="component" value="Unassembled WGS sequence"/>
</dbReference>
<proteinExistence type="predicted"/>
<organism evidence="1 2">
    <name type="scientific">Senna tora</name>
    <dbReference type="NCBI Taxonomy" id="362788"/>
    <lineage>
        <taxon>Eukaryota</taxon>
        <taxon>Viridiplantae</taxon>
        <taxon>Streptophyta</taxon>
        <taxon>Embryophyta</taxon>
        <taxon>Tracheophyta</taxon>
        <taxon>Spermatophyta</taxon>
        <taxon>Magnoliopsida</taxon>
        <taxon>eudicotyledons</taxon>
        <taxon>Gunneridae</taxon>
        <taxon>Pentapetalae</taxon>
        <taxon>rosids</taxon>
        <taxon>fabids</taxon>
        <taxon>Fabales</taxon>
        <taxon>Fabaceae</taxon>
        <taxon>Caesalpinioideae</taxon>
        <taxon>Cassia clade</taxon>
        <taxon>Senna</taxon>
    </lineage>
</organism>
<evidence type="ECO:0000313" key="2">
    <source>
        <dbReference type="Proteomes" id="UP000634136"/>
    </source>
</evidence>
<keyword evidence="2" id="KW-1185">Reference proteome</keyword>
<comment type="caution">
    <text evidence="1">The sequence shown here is derived from an EMBL/GenBank/DDBJ whole genome shotgun (WGS) entry which is preliminary data.</text>
</comment>
<dbReference type="AlphaFoldDB" id="A0A834SQK9"/>
<gene>
    <name evidence="1" type="ORF">G2W53_039414</name>
</gene>
<accession>A0A834SQK9</accession>